<comment type="subcellular location">
    <subcellularLocation>
        <location evidence="1">Mitochondrion membrane</location>
        <topology evidence="1">Multi-pass membrane protein</topology>
    </subcellularLocation>
</comment>
<gene>
    <name evidence="16" type="ORF">Ciccas_006646</name>
</gene>
<dbReference type="SUPFAM" id="SSF103506">
    <property type="entry name" value="Mitochondrial carrier"/>
    <property type="match status" value="1"/>
</dbReference>
<keyword evidence="8 13" id="KW-0472">Membrane</keyword>
<name>A0ABD2Q6D4_9PLAT</name>
<evidence type="ECO:0000256" key="10">
    <source>
        <dbReference type="ARBA" id="ARBA00040836"/>
    </source>
</evidence>
<dbReference type="Proteomes" id="UP001626550">
    <property type="component" value="Unassembled WGS sequence"/>
</dbReference>
<comment type="similarity">
    <text evidence="2 14">Belongs to the mitochondrial carrier (TC 2.A.29) family.</text>
</comment>
<comment type="catalytic activity">
    <reaction evidence="12">
        <text>thiamine phosphate(out) + thiamine diphosphate(in) = thiamine phosphate(in) + thiamine diphosphate(out)</text>
        <dbReference type="Rhea" id="RHEA:73383"/>
        <dbReference type="ChEBI" id="CHEBI:37575"/>
        <dbReference type="ChEBI" id="CHEBI:58937"/>
    </reaction>
</comment>
<sequence length="306" mass="33436">MSGCISGFVGRVAVQPLDVLKIRFQLQVEPISSKHPTAGKYSGFFQSIRCIYHEEGFSAFWKGHVPAQAQAISFAAVQFLSFELISQFALHQIHRSDPQVTKLPPFSNFISGCFAGACAAIATQPLDVLRTRFIAQGSEKVYSNILNGCTMIIQTAGIRGLFLGLAPTLFLIAPQTGLQFGFYNMLTSSLHKFNDSALPLTSLETLISGAMAGALAKIIVYPLDVAKKRMQVQGFEAAREKFGKVHTSSGLRECLLITVREEGLHALFKGLTPALIKSCISVGVRFSVYNKMCMLLDTYRADRPSS</sequence>
<evidence type="ECO:0000256" key="4">
    <source>
        <dbReference type="ARBA" id="ARBA00022692"/>
    </source>
</evidence>
<keyword evidence="3 14" id="KW-0813">Transport</keyword>
<dbReference type="InterPro" id="IPR002067">
    <property type="entry name" value="MCP"/>
</dbReference>
<evidence type="ECO:0000256" key="9">
    <source>
        <dbReference type="ARBA" id="ARBA00037549"/>
    </source>
</evidence>
<comment type="function">
    <text evidence="9">Mitochondrial transporter mediating uptake of thiamine diphosphate into mitochondria. It is not clear if the antiporter activity is affected by the membrane potential or by the proton electrochemical gradient.</text>
</comment>
<dbReference type="GO" id="GO:0031966">
    <property type="term" value="C:mitochondrial membrane"/>
    <property type="evidence" value="ECO:0007669"/>
    <property type="project" value="UniProtKB-SubCell"/>
</dbReference>
<dbReference type="PANTHER" id="PTHR24089">
    <property type="entry name" value="SOLUTE CARRIER FAMILY 25"/>
    <property type="match status" value="1"/>
</dbReference>
<dbReference type="EMBL" id="JBJKFK010000921">
    <property type="protein sequence ID" value="KAL3314727.1"/>
    <property type="molecule type" value="Genomic_DNA"/>
</dbReference>
<dbReference type="Pfam" id="PF00153">
    <property type="entry name" value="Mito_carr"/>
    <property type="match status" value="3"/>
</dbReference>
<keyword evidence="5" id="KW-0677">Repeat</keyword>
<comment type="caution">
    <text evidence="16">The sequence shown here is derived from an EMBL/GenBank/DDBJ whole genome shotgun (WGS) entry which is preliminary data.</text>
</comment>
<proteinExistence type="inferred from homology"/>
<feature type="repeat" description="Solcar" evidence="13">
    <location>
        <begin position="200"/>
        <end position="295"/>
    </location>
</feature>
<evidence type="ECO:0000256" key="13">
    <source>
        <dbReference type="PROSITE-ProRule" id="PRU00282"/>
    </source>
</evidence>
<evidence type="ECO:0000256" key="5">
    <source>
        <dbReference type="ARBA" id="ARBA00022737"/>
    </source>
</evidence>
<dbReference type="PRINTS" id="PR00926">
    <property type="entry name" value="MITOCARRIER"/>
</dbReference>
<keyword evidence="7" id="KW-0496">Mitochondrion</keyword>
<feature type="repeat" description="Solcar" evidence="13">
    <location>
        <begin position="1"/>
        <end position="88"/>
    </location>
</feature>
<feature type="transmembrane region" description="Helical" evidence="15">
    <location>
        <begin position="161"/>
        <end position="183"/>
    </location>
</feature>
<keyword evidence="4 13" id="KW-0812">Transmembrane</keyword>
<evidence type="ECO:0000256" key="1">
    <source>
        <dbReference type="ARBA" id="ARBA00004225"/>
    </source>
</evidence>
<evidence type="ECO:0000256" key="8">
    <source>
        <dbReference type="ARBA" id="ARBA00023136"/>
    </source>
</evidence>
<keyword evidence="17" id="KW-1185">Reference proteome</keyword>
<keyword evidence="6 15" id="KW-1133">Transmembrane helix</keyword>
<evidence type="ECO:0000256" key="3">
    <source>
        <dbReference type="ARBA" id="ARBA00022448"/>
    </source>
</evidence>
<evidence type="ECO:0000256" key="11">
    <source>
        <dbReference type="ARBA" id="ARBA00041879"/>
    </source>
</evidence>
<organism evidence="16 17">
    <name type="scientific">Cichlidogyrus casuarinus</name>
    <dbReference type="NCBI Taxonomy" id="1844966"/>
    <lineage>
        <taxon>Eukaryota</taxon>
        <taxon>Metazoa</taxon>
        <taxon>Spiralia</taxon>
        <taxon>Lophotrochozoa</taxon>
        <taxon>Platyhelminthes</taxon>
        <taxon>Monogenea</taxon>
        <taxon>Monopisthocotylea</taxon>
        <taxon>Dactylogyridea</taxon>
        <taxon>Ancyrocephalidae</taxon>
        <taxon>Cichlidogyrus</taxon>
    </lineage>
</organism>
<feature type="repeat" description="Solcar" evidence="13">
    <location>
        <begin position="103"/>
        <end position="189"/>
    </location>
</feature>
<dbReference type="InterPro" id="IPR018108">
    <property type="entry name" value="MCP_transmembrane"/>
</dbReference>
<evidence type="ECO:0000313" key="16">
    <source>
        <dbReference type="EMBL" id="KAL3314727.1"/>
    </source>
</evidence>
<reference evidence="16 17" key="1">
    <citation type="submission" date="2024-11" db="EMBL/GenBank/DDBJ databases">
        <title>Adaptive evolution of stress response genes in parasites aligns with host niche diversity.</title>
        <authorList>
            <person name="Hahn C."/>
            <person name="Resl P."/>
        </authorList>
    </citation>
    <scope>NUCLEOTIDE SEQUENCE [LARGE SCALE GENOMIC DNA]</scope>
    <source>
        <strain evidence="16">EGGRZ-B1_66</strain>
        <tissue evidence="16">Body</tissue>
    </source>
</reference>
<dbReference type="PROSITE" id="PS50920">
    <property type="entry name" value="SOLCAR"/>
    <property type="match status" value="3"/>
</dbReference>
<evidence type="ECO:0000256" key="6">
    <source>
        <dbReference type="ARBA" id="ARBA00022989"/>
    </source>
</evidence>
<dbReference type="FunFam" id="1.50.40.10:FF:000011">
    <property type="entry name" value="Mitochondrial thiamine pyrophosphate carrier 1"/>
    <property type="match status" value="1"/>
</dbReference>
<evidence type="ECO:0000256" key="7">
    <source>
        <dbReference type="ARBA" id="ARBA00023128"/>
    </source>
</evidence>
<dbReference type="Gene3D" id="1.50.40.10">
    <property type="entry name" value="Mitochondrial carrier domain"/>
    <property type="match status" value="1"/>
</dbReference>
<dbReference type="InterPro" id="IPR023395">
    <property type="entry name" value="MCP_dom_sf"/>
</dbReference>
<dbReference type="AlphaFoldDB" id="A0ABD2Q6D4"/>
<dbReference type="GO" id="GO:0090422">
    <property type="term" value="F:thiamine pyrophosphate transmembrane transporter activity"/>
    <property type="evidence" value="ECO:0007669"/>
    <property type="project" value="UniProtKB-ARBA"/>
</dbReference>
<evidence type="ECO:0000256" key="2">
    <source>
        <dbReference type="ARBA" id="ARBA00006375"/>
    </source>
</evidence>
<feature type="transmembrane region" description="Helical" evidence="15">
    <location>
        <begin position="203"/>
        <end position="223"/>
    </location>
</feature>
<evidence type="ECO:0000256" key="12">
    <source>
        <dbReference type="ARBA" id="ARBA00050799"/>
    </source>
</evidence>
<accession>A0ABD2Q6D4</accession>
<evidence type="ECO:0000256" key="15">
    <source>
        <dbReference type="SAM" id="Phobius"/>
    </source>
</evidence>
<evidence type="ECO:0000256" key="14">
    <source>
        <dbReference type="RuleBase" id="RU000488"/>
    </source>
</evidence>
<protein>
    <recommendedName>
        <fullName evidence="10">Mitochondrial thiamine pyrophosphate carrier</fullName>
    </recommendedName>
    <alternativeName>
        <fullName evidence="11">Solute carrier family 25 member 19</fullName>
    </alternativeName>
</protein>
<evidence type="ECO:0000313" key="17">
    <source>
        <dbReference type="Proteomes" id="UP001626550"/>
    </source>
</evidence>